<comment type="subcellular location">
    <subcellularLocation>
        <location evidence="1">Secreted</location>
    </subcellularLocation>
</comment>
<dbReference type="EMBL" id="JAEDAK010000019">
    <property type="protein sequence ID" value="MBH9579234.1"/>
    <property type="molecule type" value="Genomic_DNA"/>
</dbReference>
<dbReference type="PANTHER" id="PTHR38340">
    <property type="entry name" value="S-LAYER PROTEIN"/>
    <property type="match status" value="1"/>
</dbReference>
<reference evidence="4" key="1">
    <citation type="submission" date="2020-12" db="EMBL/GenBank/DDBJ databases">
        <title>The genome sequence of Inhella sp. 1Y17.</title>
        <authorList>
            <person name="Liu Y."/>
        </authorList>
    </citation>
    <scope>NUCLEOTIDE SEQUENCE</scope>
    <source>
        <strain evidence="4">1Y17</strain>
    </source>
</reference>
<keyword evidence="5" id="KW-1185">Reference proteome</keyword>
<evidence type="ECO:0008006" key="6">
    <source>
        <dbReference type="Google" id="ProtNLM"/>
    </source>
</evidence>
<organism evidence="4 5">
    <name type="scientific">Inhella proteolytica</name>
    <dbReference type="NCBI Taxonomy" id="2795029"/>
    <lineage>
        <taxon>Bacteria</taxon>
        <taxon>Pseudomonadati</taxon>
        <taxon>Pseudomonadota</taxon>
        <taxon>Betaproteobacteria</taxon>
        <taxon>Burkholderiales</taxon>
        <taxon>Sphaerotilaceae</taxon>
        <taxon>Inhella</taxon>
    </lineage>
</organism>
<dbReference type="InterPro" id="IPR018511">
    <property type="entry name" value="Hemolysin-typ_Ca-bd_CS"/>
</dbReference>
<dbReference type="InterPro" id="IPR011049">
    <property type="entry name" value="Serralysin-like_metalloprot_C"/>
</dbReference>
<evidence type="ECO:0000313" key="5">
    <source>
        <dbReference type="Proteomes" id="UP000613266"/>
    </source>
</evidence>
<dbReference type="RefSeq" id="WP_198113000.1">
    <property type="nucleotide sequence ID" value="NZ_JAEDAK010000019.1"/>
</dbReference>
<dbReference type="AlphaFoldDB" id="A0A931J429"/>
<evidence type="ECO:0000256" key="2">
    <source>
        <dbReference type="ARBA" id="ARBA00022525"/>
    </source>
</evidence>
<dbReference type="GO" id="GO:0005509">
    <property type="term" value="F:calcium ion binding"/>
    <property type="evidence" value="ECO:0007669"/>
    <property type="project" value="InterPro"/>
</dbReference>
<dbReference type="SUPFAM" id="SSF51120">
    <property type="entry name" value="beta-Roll"/>
    <property type="match status" value="4"/>
</dbReference>
<comment type="caution">
    <text evidence="4">The sequence shown here is derived from an EMBL/GenBank/DDBJ whole genome shotgun (WGS) entry which is preliminary data.</text>
</comment>
<dbReference type="Gene3D" id="2.150.10.10">
    <property type="entry name" value="Serralysin-like metalloprotease, C-terminal"/>
    <property type="match status" value="5"/>
</dbReference>
<dbReference type="PROSITE" id="PS00330">
    <property type="entry name" value="HEMOLYSIN_CALCIUM"/>
    <property type="match status" value="6"/>
</dbReference>
<feature type="region of interest" description="Disordered" evidence="3">
    <location>
        <begin position="1"/>
        <end position="30"/>
    </location>
</feature>
<proteinExistence type="predicted"/>
<evidence type="ECO:0000313" key="4">
    <source>
        <dbReference type="EMBL" id="MBH9579234.1"/>
    </source>
</evidence>
<evidence type="ECO:0000256" key="3">
    <source>
        <dbReference type="SAM" id="MobiDB-lite"/>
    </source>
</evidence>
<feature type="compositionally biased region" description="Basic and acidic residues" evidence="3">
    <location>
        <begin position="12"/>
        <end position="24"/>
    </location>
</feature>
<protein>
    <recommendedName>
        <fullName evidence="6">Calcium-binding protein</fullName>
    </recommendedName>
</protein>
<evidence type="ECO:0000256" key="1">
    <source>
        <dbReference type="ARBA" id="ARBA00004613"/>
    </source>
</evidence>
<keyword evidence="2" id="KW-0964">Secreted</keyword>
<name>A0A931J429_9BURK</name>
<dbReference type="PANTHER" id="PTHR38340:SF1">
    <property type="entry name" value="S-LAYER PROTEIN"/>
    <property type="match status" value="1"/>
</dbReference>
<accession>A0A931J429</accession>
<sequence>MTNILQGTAGDDLLRGSRDDEHIDGGAGNDTLYGGKGRNQLVGGAGQDLALYDDSLGSYRIEQDPASGQWKVLGLNSEDSLDGIEALQFRELRIELSALAQQLQASAADQTFYAYAGRGFIDGGAGNDLLMVDQELSDWDLNLQWDAEQGWSLHNFGSTLRLAGIERIQFSNRVVDLSTAVDGRLQQQGGAGDDRLNGHAGRDLLRGGAGNDVLSGGLGDDQLDGGEGDDLAVLPMGFGAYEFQFEGGRWTLSNPYQRVQLEQIERVDSAGQTLVLADLLRTPGAGDDRLYATLGQTGFDGGAGQDSLVLSFQLAELRSLREQAPGEWRLELEGGLSLQLRSIETLQFRDALAQPGAGAGGRLLVQGGEGGDRLRGHAGDDHLMGGAGDDALDGGAGGNDVLDGGAGDDLLQADAPAWLDWKGVVFEAQTGSAGIPVLQERQQLLLRGGAGEDTVQLTRGLGSYALSPQADGSWRLQAEHLDARLEGVEYLLITGENLPYFVEPSMPPLRLRLSEALARGQGGAGDDTLLGFRGLSHFDGGAGQDLLVLPLGSQAIEGALVRVGAAWQLPLAGGGLTLQGIERLRLLDGEFEIQADGRLKQSLAERGWLGGTAANDWLLGSADDDLLMLSQGEDELDGGAGQDMLYLPGRLSDYATPHFDAARGQWLIEHADGRSWLQNIETLNYGGIQLQLADLNPAPGAARSHHLFKDLTTLQGGSGLDTLQLDTVLGRSALQLQAGDGGGWQLQIDGRSVALRGIEQLRFSDGQVVSLDEPALRQPSRHQASPGDDQLIGNDLGYALWGEGGDDTLEGRGGDDSLYGGKGKDVAVYRGLRSEYRIEPDAQGQFRVHDLVSGRDGNDQLFDIETLRFADGELDLTQPLPMAVALVGLPPAPDLPG</sequence>
<dbReference type="Proteomes" id="UP000613266">
    <property type="component" value="Unassembled WGS sequence"/>
</dbReference>
<dbReference type="Pfam" id="PF00353">
    <property type="entry name" value="HemolysinCabind"/>
    <property type="match status" value="8"/>
</dbReference>
<dbReference type="InterPro" id="IPR050557">
    <property type="entry name" value="RTX_toxin/Mannuronan_C5-epim"/>
</dbReference>
<dbReference type="InterPro" id="IPR001343">
    <property type="entry name" value="Hemolysn_Ca-bd"/>
</dbReference>
<gene>
    <name evidence="4" type="ORF">I7X39_20255</name>
</gene>
<dbReference type="PRINTS" id="PR00313">
    <property type="entry name" value="CABNDNGRPT"/>
</dbReference>
<dbReference type="GO" id="GO:0005576">
    <property type="term" value="C:extracellular region"/>
    <property type="evidence" value="ECO:0007669"/>
    <property type="project" value="UniProtKB-SubCell"/>
</dbReference>